<dbReference type="EMBL" id="AM920431">
    <property type="protein sequence ID" value="CAP92745.1"/>
    <property type="molecule type" value="Genomic_DNA"/>
</dbReference>
<organism evidence="2 3">
    <name type="scientific">Penicillium rubens (strain ATCC 28089 / DSM 1075 / NRRL 1951 / Wisconsin 54-1255)</name>
    <name type="common">Penicillium chrysogenum</name>
    <dbReference type="NCBI Taxonomy" id="500485"/>
    <lineage>
        <taxon>Eukaryota</taxon>
        <taxon>Fungi</taxon>
        <taxon>Dikarya</taxon>
        <taxon>Ascomycota</taxon>
        <taxon>Pezizomycotina</taxon>
        <taxon>Eurotiomycetes</taxon>
        <taxon>Eurotiomycetidae</taxon>
        <taxon>Eurotiales</taxon>
        <taxon>Aspergillaceae</taxon>
        <taxon>Penicillium</taxon>
        <taxon>Penicillium chrysogenum species complex</taxon>
    </lineage>
</organism>
<feature type="region of interest" description="Disordered" evidence="1">
    <location>
        <begin position="1"/>
        <end position="23"/>
    </location>
</feature>
<sequence>MAPTLFPRLPMSGERHGQGEEISPPAMESFLRISPRVSDKREDAERQDEPNELRRWVIQIPNCYGRVLWPGFIFPRLGLISAWRVGFFHQSAAQFVIQRSRRGLAVFPGWGDCRGLLSSGFQFSLDIVFVVAGAQSWME</sequence>
<protein>
    <submittedName>
        <fullName evidence="2">Uncharacterized protein</fullName>
    </submittedName>
</protein>
<evidence type="ECO:0000256" key="1">
    <source>
        <dbReference type="SAM" id="MobiDB-lite"/>
    </source>
</evidence>
<dbReference type="AlphaFoldDB" id="B6H6X8"/>
<gene>
    <name evidence="2" type="ORF">Pc16g00750</name>
    <name evidence="2" type="ORF">PCH_Pc16g00750</name>
</gene>
<dbReference type="HOGENOM" id="CLU_1845759_0_0_1"/>
<accession>B6H6X8</accession>
<evidence type="ECO:0000313" key="3">
    <source>
        <dbReference type="Proteomes" id="UP000000724"/>
    </source>
</evidence>
<keyword evidence="3" id="KW-1185">Reference proteome</keyword>
<proteinExistence type="predicted"/>
<dbReference type="VEuPathDB" id="FungiDB:PCH_Pc16g00750"/>
<dbReference type="Proteomes" id="UP000000724">
    <property type="component" value="Contig Pc00c16"/>
</dbReference>
<name>B6H6X8_PENRW</name>
<evidence type="ECO:0000313" key="2">
    <source>
        <dbReference type="EMBL" id="CAP92745.1"/>
    </source>
</evidence>
<reference evidence="2 3" key="1">
    <citation type="journal article" date="2008" name="Nat. Biotechnol.">
        <title>Genome sequencing and analysis of the filamentous fungus Penicillium chrysogenum.</title>
        <authorList>
            <person name="van den Berg M.A."/>
            <person name="Albang R."/>
            <person name="Albermann K."/>
            <person name="Badger J.H."/>
            <person name="Daran J.-M."/>
            <person name="Driessen A.J.M."/>
            <person name="Garcia-Estrada C."/>
            <person name="Fedorova N.D."/>
            <person name="Harris D.M."/>
            <person name="Heijne W.H.M."/>
            <person name="Joardar V.S."/>
            <person name="Kiel J.A.K.W."/>
            <person name="Kovalchuk A."/>
            <person name="Martin J.F."/>
            <person name="Nierman W.C."/>
            <person name="Nijland J.G."/>
            <person name="Pronk J.T."/>
            <person name="Roubos J.A."/>
            <person name="van der Klei I.J."/>
            <person name="van Peij N.N.M.E."/>
            <person name="Veenhuis M."/>
            <person name="von Doehren H."/>
            <person name="Wagner C."/>
            <person name="Wortman J.R."/>
            <person name="Bovenberg R.A.L."/>
        </authorList>
    </citation>
    <scope>NUCLEOTIDE SEQUENCE [LARGE SCALE GENOMIC DNA]</scope>
    <source>
        <strain evidence="3">ATCC 28089 / DSM 1075 / NRRL 1951 / Wisconsin 54-1255</strain>
    </source>
</reference>